<dbReference type="AlphaFoldDB" id="A0A6G6WG43"/>
<dbReference type="Proteomes" id="UP000502996">
    <property type="component" value="Chromosome"/>
</dbReference>
<organism evidence="2 3">
    <name type="scientific">Nocardioides anomalus</name>
    <dbReference type="NCBI Taxonomy" id="2712223"/>
    <lineage>
        <taxon>Bacteria</taxon>
        <taxon>Bacillati</taxon>
        <taxon>Actinomycetota</taxon>
        <taxon>Actinomycetes</taxon>
        <taxon>Propionibacteriales</taxon>
        <taxon>Nocardioidaceae</taxon>
        <taxon>Nocardioides</taxon>
    </lineage>
</organism>
<proteinExistence type="predicted"/>
<name>A0A6G6WG43_9ACTN</name>
<sequence>MNKRHLVAASAAAALVGSLGAVGGFSSAARAETAEKPTVTPVASKLVSPLSLAVAPDGTRYFSDNFAGLLYKQVPGAAPTVIFQGPKKAEVGAVSYAGGQLRFAVSQGDNEKGQVWTLDSAGTPVLVGDTGKAEKKQNPDGRYHYGFRNLPDSCLLDPEMPIQSWGLKETHPYASTVLNGTTYVADAGANAVFAFGADGSVRSFMVPAAVATITPAAAKGMELPKCAIGKKFAVEAVPTDIEVGPDGKLYVTSLPGGPEDGSLGALGRVVRMDPTTGKAKTVVDGLVSPTGLAVDASGDLYVAQLFPGLISKVAAGSKKAKPFAQVPFPGDVEIAPGGGLVATAYALPGKKPKGQVVTVTP</sequence>
<accession>A0A6G6WG43</accession>
<dbReference type="RefSeq" id="WP_165234969.1">
    <property type="nucleotide sequence ID" value="NZ_CP049257.1"/>
</dbReference>
<evidence type="ECO:0000313" key="2">
    <source>
        <dbReference type="EMBL" id="QIG44127.1"/>
    </source>
</evidence>
<reference evidence="2 3" key="1">
    <citation type="submission" date="2020-02" db="EMBL/GenBank/DDBJ databases">
        <title>Full genome sequence of Nocardioides sp. R-3366.</title>
        <authorList>
            <person name="Im W.-T."/>
        </authorList>
    </citation>
    <scope>NUCLEOTIDE SEQUENCE [LARGE SCALE GENOMIC DNA]</scope>
    <source>
        <strain evidence="2 3">R-3366</strain>
    </source>
</reference>
<dbReference type="InterPro" id="IPR048031">
    <property type="entry name" value="ScyD/ScyE-like"/>
</dbReference>
<feature type="chain" id="PRO_5039663855" evidence="1">
    <location>
        <begin position="22"/>
        <end position="361"/>
    </location>
</feature>
<gene>
    <name evidence="2" type="ORF">G5V58_16295</name>
</gene>
<dbReference type="KEGG" id="nano:G5V58_16295"/>
<keyword evidence="3" id="KW-1185">Reference proteome</keyword>
<dbReference type="EMBL" id="CP049257">
    <property type="protein sequence ID" value="QIG44127.1"/>
    <property type="molecule type" value="Genomic_DNA"/>
</dbReference>
<dbReference type="InterPro" id="IPR011042">
    <property type="entry name" value="6-blade_b-propeller_TolB-like"/>
</dbReference>
<evidence type="ECO:0000313" key="3">
    <source>
        <dbReference type="Proteomes" id="UP000502996"/>
    </source>
</evidence>
<keyword evidence="1" id="KW-0732">Signal</keyword>
<feature type="signal peptide" evidence="1">
    <location>
        <begin position="1"/>
        <end position="21"/>
    </location>
</feature>
<protein>
    <submittedName>
        <fullName evidence="2">ScyD/ScyE family protein</fullName>
    </submittedName>
</protein>
<evidence type="ECO:0000256" key="1">
    <source>
        <dbReference type="SAM" id="SignalP"/>
    </source>
</evidence>
<dbReference type="NCBIfam" id="NF033206">
    <property type="entry name" value="ScyE_fam"/>
    <property type="match status" value="1"/>
</dbReference>
<dbReference type="Gene3D" id="2.120.10.30">
    <property type="entry name" value="TolB, C-terminal domain"/>
    <property type="match status" value="1"/>
</dbReference>
<dbReference type="SUPFAM" id="SSF63829">
    <property type="entry name" value="Calcium-dependent phosphotriesterase"/>
    <property type="match status" value="1"/>
</dbReference>